<sequence>MVGQLCSITITPACFATRHPSFINHHVTRTTAPPPLCRLISSVHNTVSLPPCLLFIVRIIKLLQYVDYSPICSDISISTVNAFAASYLQLSDISIIYSVIAVTQSS</sequence>
<gene>
    <name evidence="1" type="ORF">WN944_021224</name>
</gene>
<dbReference type="AlphaFoldDB" id="A0AAP0N1G1"/>
<name>A0AAP0N1G1_9ROSI</name>
<reference evidence="1 2" key="1">
    <citation type="submission" date="2024-05" db="EMBL/GenBank/DDBJ databases">
        <title>Haplotype-resolved chromosome-level genome assembly of Huyou (Citrus changshanensis).</title>
        <authorList>
            <person name="Miao C."/>
            <person name="Chen W."/>
            <person name="Wu Y."/>
            <person name="Wang L."/>
            <person name="Zhao S."/>
            <person name="Grierson D."/>
            <person name="Xu C."/>
            <person name="Chen K."/>
        </authorList>
    </citation>
    <scope>NUCLEOTIDE SEQUENCE [LARGE SCALE GENOMIC DNA]</scope>
    <source>
        <strain evidence="1">01-14</strain>
        <tissue evidence="1">Leaf</tissue>
    </source>
</reference>
<comment type="caution">
    <text evidence="1">The sequence shown here is derived from an EMBL/GenBank/DDBJ whole genome shotgun (WGS) entry which is preliminary data.</text>
</comment>
<proteinExistence type="predicted"/>
<accession>A0AAP0N1G1</accession>
<evidence type="ECO:0000313" key="1">
    <source>
        <dbReference type="EMBL" id="KAK9228275.1"/>
    </source>
</evidence>
<keyword evidence="2" id="KW-1185">Reference proteome</keyword>
<organism evidence="1 2">
    <name type="scientific">Citrus x changshan-huyou</name>
    <dbReference type="NCBI Taxonomy" id="2935761"/>
    <lineage>
        <taxon>Eukaryota</taxon>
        <taxon>Viridiplantae</taxon>
        <taxon>Streptophyta</taxon>
        <taxon>Embryophyta</taxon>
        <taxon>Tracheophyta</taxon>
        <taxon>Spermatophyta</taxon>
        <taxon>Magnoliopsida</taxon>
        <taxon>eudicotyledons</taxon>
        <taxon>Gunneridae</taxon>
        <taxon>Pentapetalae</taxon>
        <taxon>rosids</taxon>
        <taxon>malvids</taxon>
        <taxon>Sapindales</taxon>
        <taxon>Rutaceae</taxon>
        <taxon>Aurantioideae</taxon>
        <taxon>Citrus</taxon>
    </lineage>
</organism>
<protein>
    <submittedName>
        <fullName evidence="1">Uncharacterized protein</fullName>
    </submittedName>
</protein>
<dbReference type="Proteomes" id="UP001428341">
    <property type="component" value="Unassembled WGS sequence"/>
</dbReference>
<dbReference type="EMBL" id="JBCGBO010000001">
    <property type="protein sequence ID" value="KAK9228275.1"/>
    <property type="molecule type" value="Genomic_DNA"/>
</dbReference>
<evidence type="ECO:0000313" key="2">
    <source>
        <dbReference type="Proteomes" id="UP001428341"/>
    </source>
</evidence>